<evidence type="ECO:0000256" key="3">
    <source>
        <dbReference type="ARBA" id="ARBA00022679"/>
    </source>
</evidence>
<dbReference type="Pfam" id="PF08241">
    <property type="entry name" value="Methyltransf_11"/>
    <property type="match status" value="1"/>
</dbReference>
<name>A0A6J4U7V4_9SPHN</name>
<dbReference type="SUPFAM" id="SSF53335">
    <property type="entry name" value="S-adenosyl-L-methionine-dependent methyltransferases"/>
    <property type="match status" value="1"/>
</dbReference>
<dbReference type="GO" id="GO:0032259">
    <property type="term" value="P:methylation"/>
    <property type="evidence" value="ECO:0007669"/>
    <property type="project" value="UniProtKB-KW"/>
</dbReference>
<dbReference type="Gene3D" id="3.40.50.150">
    <property type="entry name" value="Vaccinia Virus protein VP39"/>
    <property type="match status" value="1"/>
</dbReference>
<keyword evidence="3" id="KW-0808">Transferase</keyword>
<dbReference type="AlphaFoldDB" id="A0A6J4U7V4"/>
<evidence type="ECO:0000256" key="1">
    <source>
        <dbReference type="ARBA" id="ARBA00008361"/>
    </source>
</evidence>
<sequence length="250" mass="27435">MRAAFIDSFSDVAGEYRRARPTYPAALIAELAALAPSRALAWDSGTGSGQAAVALARHFDAVYGSDPSEEQIANAQSAERVTYAVEAAEAVSLADGNADLVLAAQAMHWYNLERFYAQVQRVLRPGGILAAIGYAWFYIDPEVDAAVEEALLRPMRPYWAPNNAILWDAYRSIAFPGEEVRIGQPAIHLRWSLDQMLAYVRTWSAAAKFRASEGEAQFEAALASVREAWGEPGRERSVVMPMQVRVSRLA</sequence>
<dbReference type="GO" id="GO:0008757">
    <property type="term" value="F:S-adenosylmethionine-dependent methyltransferase activity"/>
    <property type="evidence" value="ECO:0007669"/>
    <property type="project" value="InterPro"/>
</dbReference>
<dbReference type="PANTHER" id="PTHR44942:SF4">
    <property type="entry name" value="METHYLTRANSFERASE TYPE 11 DOMAIN-CONTAINING PROTEIN"/>
    <property type="match status" value="1"/>
</dbReference>
<proteinExistence type="inferred from homology"/>
<dbReference type="InterPro" id="IPR013216">
    <property type="entry name" value="Methyltransf_11"/>
</dbReference>
<keyword evidence="2" id="KW-0489">Methyltransferase</keyword>
<protein>
    <submittedName>
        <fullName evidence="5">Diguanylate cyclase/phosphodiesterase (GGDEF &amp; EAL domains) with PAS/PAC sensor(S)</fullName>
    </submittedName>
</protein>
<dbReference type="PANTHER" id="PTHR44942">
    <property type="entry name" value="METHYLTRANSF_11 DOMAIN-CONTAINING PROTEIN"/>
    <property type="match status" value="1"/>
</dbReference>
<comment type="similarity">
    <text evidence="1">Belongs to the methyltransferase superfamily.</text>
</comment>
<reference evidence="5" key="1">
    <citation type="submission" date="2020-02" db="EMBL/GenBank/DDBJ databases">
        <authorList>
            <person name="Meier V. D."/>
        </authorList>
    </citation>
    <scope>NUCLEOTIDE SEQUENCE</scope>
    <source>
        <strain evidence="5">AVDCRST_MAG23</strain>
    </source>
</reference>
<evidence type="ECO:0000259" key="4">
    <source>
        <dbReference type="Pfam" id="PF08241"/>
    </source>
</evidence>
<organism evidence="5">
    <name type="scientific">uncultured Sphingosinicella sp</name>
    <dbReference type="NCBI Taxonomy" id="478748"/>
    <lineage>
        <taxon>Bacteria</taxon>
        <taxon>Pseudomonadati</taxon>
        <taxon>Pseudomonadota</taxon>
        <taxon>Alphaproteobacteria</taxon>
        <taxon>Sphingomonadales</taxon>
        <taxon>Sphingosinicellaceae</taxon>
        <taxon>Sphingosinicella</taxon>
        <taxon>environmental samples</taxon>
    </lineage>
</organism>
<accession>A0A6J4U7V4</accession>
<dbReference type="InterPro" id="IPR029063">
    <property type="entry name" value="SAM-dependent_MTases_sf"/>
</dbReference>
<dbReference type="InterPro" id="IPR051052">
    <property type="entry name" value="Diverse_substrate_MTase"/>
</dbReference>
<evidence type="ECO:0000256" key="2">
    <source>
        <dbReference type="ARBA" id="ARBA00022603"/>
    </source>
</evidence>
<evidence type="ECO:0000313" key="5">
    <source>
        <dbReference type="EMBL" id="CAA9542250.1"/>
    </source>
</evidence>
<feature type="domain" description="Methyltransferase type 11" evidence="4">
    <location>
        <begin position="43"/>
        <end position="130"/>
    </location>
</feature>
<dbReference type="EMBL" id="CADCWD010000073">
    <property type="protein sequence ID" value="CAA9542250.1"/>
    <property type="molecule type" value="Genomic_DNA"/>
</dbReference>
<gene>
    <name evidence="5" type="ORF">AVDCRST_MAG23-2201</name>
</gene>
<dbReference type="CDD" id="cd02440">
    <property type="entry name" value="AdoMet_MTases"/>
    <property type="match status" value="1"/>
</dbReference>